<reference evidence="1 2" key="1">
    <citation type="submission" date="2019-08" db="EMBL/GenBank/DDBJ databases">
        <title>Hyperibacter terrae gen. nov., sp. nov. and Hyperibacter viscosus sp. nov., two new members in the family Rhodospirillaceae isolated from the rhizosphere of Hypericum perforatum.</title>
        <authorList>
            <person name="Noviana Z."/>
        </authorList>
    </citation>
    <scope>NUCLEOTIDE SEQUENCE [LARGE SCALE GENOMIC DNA]</scope>
    <source>
        <strain evidence="1 2">R5913</strain>
    </source>
</reference>
<evidence type="ECO:0000313" key="2">
    <source>
        <dbReference type="Proteomes" id="UP000326202"/>
    </source>
</evidence>
<accession>A0A5J6MTT2</accession>
<dbReference type="EMBL" id="CP042906">
    <property type="protein sequence ID" value="QEX19440.1"/>
    <property type="molecule type" value="Genomic_DNA"/>
</dbReference>
<evidence type="ECO:0000313" key="1">
    <source>
        <dbReference type="EMBL" id="QEX19440.1"/>
    </source>
</evidence>
<keyword evidence="2" id="KW-1185">Reference proteome</keyword>
<protein>
    <submittedName>
        <fullName evidence="1">Uncharacterized protein</fullName>
    </submittedName>
</protein>
<dbReference type="Proteomes" id="UP000326202">
    <property type="component" value="Chromosome"/>
</dbReference>
<name>A0A5J6MTT2_9PROT</name>
<dbReference type="RefSeq" id="WP_151179502.1">
    <property type="nucleotide sequence ID" value="NZ_CP042906.1"/>
</dbReference>
<dbReference type="KEGG" id="htq:FRZ44_47540"/>
<gene>
    <name evidence="1" type="ORF">FRZ44_47540</name>
</gene>
<organism evidence="1 2">
    <name type="scientific">Hypericibacter terrae</name>
    <dbReference type="NCBI Taxonomy" id="2602015"/>
    <lineage>
        <taxon>Bacteria</taxon>
        <taxon>Pseudomonadati</taxon>
        <taxon>Pseudomonadota</taxon>
        <taxon>Alphaproteobacteria</taxon>
        <taxon>Rhodospirillales</taxon>
        <taxon>Dongiaceae</taxon>
        <taxon>Hypericibacter</taxon>
    </lineage>
</organism>
<dbReference type="OrthoDB" id="7863713at2"/>
<proteinExistence type="predicted"/>
<dbReference type="AlphaFoldDB" id="A0A5J6MTT2"/>
<sequence length="106" mass="12085">MVDQPTELDTHRGMAAQKATELRRLRMEVEKDHSDLLARREELEKYLAAASSETWAEAVEKTRYLLSLFAETPACQDPRRKQLIKSLLADFERLLAANANDKGKPS</sequence>